<accession>A0AC58U1S3</accession>
<name>A0AC58U1S3_TOBAC</name>
<sequence length="1102" mass="128759">MAIFEPFISNDKLEGYRKFLGFQHCCCNNIGQIWCFWNSYNTTTVTAISDQHITINFHNAIGMKDIYITAVYAKCKSKDRRDLWQSLELDNMVIDVLWCVGGDFNIIMDPNEKLWGKPHRMYKSLEFQTCINKYGLIVIGYNGSNYTWCNNRRPGKRIWKKLDRNFVNDHWDQLFQRTSVRHLDKTSSDHRPLLMKNLDYDHQHINYFRFLNCWVNIEGFFDIELEDIDIEDNSEKSREDVNRAHAQYIRWLNLQESMLKQKSQIKWFEEGENNTRYFHSILREKRRRQQINRIKNSRGNWIKGDEKIARKAVRHFQTIFNLTPPIINNSILDCIPFCISGDDNIMLSKVPEEDEIKEAVFSLSPHSTAGPDGFNGTFVQSCWKIIEREFIAFVKDLFRGKGLTKFYSHTCLVLIPKIDNHATFSDFRPINLSNFTNKIISKIISLRVNTLLHKIVSLNQSDFVKDRLISENVLLAQEIVHNIFHCNHGGNVFIKLDMAKAYDRMDWDFLYAVLRKFDFFDNWIGLVHNLISNVWYSVIINGMRHGFFSSSQGLKQGDPLSPTLFIIAAEVLPRSLNSLYRNPNFTPFSMPPNIPRINHLAYADDIVIFYSGDSTSIKLVMNVIDNYERSSGQLVNRDKSYFLTAPNTATTRIYRIRKYSDFMDKNFPFTYLGCPLYVGRKKIDFFDNIISKIVKRLNGWQVYTLFAMTPPKGVFRLIEKHFANFFWGSSEDHKKYYWSSWNYLAPPLDEGGIGIRKMEDISNMLAMKKWWRIRSTSSIWATFIRNKYCVRSHLVSKMLAPGPLAKQFPDTPKNSKSLVRKFISDGQWNTNKLKELLPDHLVQQIQIIPIGNQNKEDQSFWALSDNGKFGDQKRFNKYRLKQQIAWSIETAVNKAYPNYGLKLPWNSFYDTLTRLRPGYKSMVVRWYKPEREWVKINTNESFLQGEGKVGLGGVIRDEYGDIIMAFSISVIAKNHNIAEAQAALVGLNWCKQNGFNQAILELDSLNIVEILRKDSDTNYKLSHIVNKIKETISMLNIQINHCYREANQLPDSLAKRAVETQQPSHFYSSHQLSRQAKGLFLLDKDQIPCIRNKYDKANFFVS</sequence>
<reference evidence="1" key="1">
    <citation type="journal article" date="2014" name="Nat. Commun.">
        <title>The tobacco genome sequence and its comparison with those of tomato and potato.</title>
        <authorList>
            <person name="Sierro N."/>
            <person name="Battey J.N."/>
            <person name="Ouadi S."/>
            <person name="Bakaher N."/>
            <person name="Bovet L."/>
            <person name="Willig A."/>
            <person name="Goepfert S."/>
            <person name="Peitsch M.C."/>
            <person name="Ivanov N.V."/>
        </authorList>
    </citation>
    <scope>NUCLEOTIDE SEQUENCE [LARGE SCALE GENOMIC DNA]</scope>
</reference>
<protein>
    <submittedName>
        <fullName evidence="2">Uncharacterized protein LOC107807533</fullName>
    </submittedName>
</protein>
<dbReference type="RefSeq" id="XP_075103431.1">
    <property type="nucleotide sequence ID" value="XM_075247330.1"/>
</dbReference>
<dbReference type="Proteomes" id="UP000790787">
    <property type="component" value="Chromosome 24"/>
</dbReference>
<organism evidence="1 2">
    <name type="scientific">Nicotiana tabacum</name>
    <name type="common">Common tobacco</name>
    <dbReference type="NCBI Taxonomy" id="4097"/>
    <lineage>
        <taxon>Eukaryota</taxon>
        <taxon>Viridiplantae</taxon>
        <taxon>Streptophyta</taxon>
        <taxon>Embryophyta</taxon>
        <taxon>Tracheophyta</taxon>
        <taxon>Spermatophyta</taxon>
        <taxon>Magnoliopsida</taxon>
        <taxon>eudicotyledons</taxon>
        <taxon>Gunneridae</taxon>
        <taxon>Pentapetalae</taxon>
        <taxon>asterids</taxon>
        <taxon>lamiids</taxon>
        <taxon>Solanales</taxon>
        <taxon>Solanaceae</taxon>
        <taxon>Nicotianoideae</taxon>
        <taxon>Nicotianeae</taxon>
        <taxon>Nicotiana</taxon>
    </lineage>
</organism>
<keyword evidence="1" id="KW-1185">Reference proteome</keyword>
<evidence type="ECO:0000313" key="2">
    <source>
        <dbReference type="RefSeq" id="XP_075103431.1"/>
    </source>
</evidence>
<proteinExistence type="predicted"/>
<evidence type="ECO:0000313" key="1">
    <source>
        <dbReference type="Proteomes" id="UP000790787"/>
    </source>
</evidence>
<reference evidence="2" key="2">
    <citation type="submission" date="2025-08" db="UniProtKB">
        <authorList>
            <consortium name="RefSeq"/>
        </authorList>
    </citation>
    <scope>IDENTIFICATION</scope>
    <source>
        <tissue evidence="2">Leaf</tissue>
    </source>
</reference>
<gene>
    <name evidence="2" type="primary">LOC107807533</name>
</gene>